<organism evidence="1 2">
    <name type="scientific">Zarea fungicola</name>
    <dbReference type="NCBI Taxonomy" id="93591"/>
    <lineage>
        <taxon>Eukaryota</taxon>
        <taxon>Fungi</taxon>
        <taxon>Dikarya</taxon>
        <taxon>Ascomycota</taxon>
        <taxon>Pezizomycotina</taxon>
        <taxon>Sordariomycetes</taxon>
        <taxon>Hypocreomycetidae</taxon>
        <taxon>Hypocreales</taxon>
        <taxon>Cordycipitaceae</taxon>
        <taxon>Zarea</taxon>
    </lineage>
</organism>
<proteinExistence type="predicted"/>
<protein>
    <submittedName>
        <fullName evidence="1">Uncharacterized protein</fullName>
    </submittedName>
</protein>
<comment type="caution">
    <text evidence="1">The sequence shown here is derived from an EMBL/GenBank/DDBJ whole genome shotgun (WGS) entry which is preliminary data.</text>
</comment>
<dbReference type="EMBL" id="JANJQO010001982">
    <property type="protein sequence ID" value="KAJ2968493.1"/>
    <property type="molecule type" value="Genomic_DNA"/>
</dbReference>
<evidence type="ECO:0000313" key="1">
    <source>
        <dbReference type="EMBL" id="KAJ2968493.1"/>
    </source>
</evidence>
<dbReference type="Proteomes" id="UP001143910">
    <property type="component" value="Unassembled WGS sequence"/>
</dbReference>
<evidence type="ECO:0000313" key="2">
    <source>
        <dbReference type="Proteomes" id="UP001143910"/>
    </source>
</evidence>
<sequence>MNNALVTLNSLPGRENADNNKRRDADIRTYLSALDVLETGSREALLSNPKQAFEAIDPAQNSIGYLYIVNMVISSASPYSQINKGTLLDKVVQLLTRFDPIQIRYVGSTFRALLATIASGTLFPPVAAVQLLANAILRMEPAGSFFTSTHLHLAKLAIDSNVLEPALAVLDKEITGYPIMSSAREPREYKLLCDPNLHPSTYLSTATGLTESFKSAVVLEYNFLRSLVYTSRRDWDKAFAALEQVVTHPIKERSVSKIMTDGHKRWVLVSLLKAGKLLSLPAYSSGQATATYNTLSAAYKDLAALFDSTNAAELKACAEANAATWQEDGTTSLVTEVLSAYQKWQIINLRKVFVEVSIGQVRRLTRSAQTGAALETDEDVIALIQNMILSGMIKGTLDIGGGAESFFKFGDASAILSEQEFAREIATSHFRITALNQQYKAANDRLSEKKEYVKYMAFGKKAEHEDVDAGIGFDSQIEDEDLMTGIMAHEPWGKEASLQFLISHKNPKTSLIVPIHPNNTPANNIITATKSVTMRNSKFLGREALAVIAALLPVLPGGNCAPQSAFHAAISASVSIPTHEVEPAPSVNVKSVALQSMNSPDSASATGLHGQDGEGIPEATATGFPAWSLPGFDTSAPLDVNLGEVQYFANILGLTAKQLAAVQMDVIVPELANPNNGLFPNLTEIEVAAQFLSANSFPSSIQPRAEEGFPMPDDKRVLRKQRRLRESQDKKGFWLSLVNATPYRWKLVNELAEDVTFDYTEDFNEYVEPGQSMTLYAMTRRDTGRAEMTYALLGTLEPTSFTFAIHGNYPHQVKVYYGGALRSVGEYVYNAVLDLGVDRGTPCTTFFLAGTEDRFYANNAPVAWMQSMMKDIGNYTLRDIMLPRSHHSGMYSTTKRYNLGNEDNTHTQDYDIYDQLTVGGVRVIDFRPMVTQKGRVFENHGTLLAGLYHGVRGPTLDVMIGQINKFNDEYPGELIIIDVEGIGMLYEKSWKQLDTNGLHTLYNAFDRLKYRLELPENVDVTNLPLSDLIGDGKPGVIVRFDGEIVRDSHFPGPSNGFVKSNWFPVLKHWSNKGGANEMVEDQIAAMYKGRALGNKDALFAGDFIVTQKGWNVLTNYPIIALNEPVWVLLASTLWPALQGDLYPNWLAMDAIRYNELKAFAIAVNICFAAKKCGQFHGRIPNAKPFGRKVTDPNGSDGSFAVTTSGVNNNMDSTVQTISATQTTIMSTNTEQATNTKQTSSITTVVIVSSTPTVNGTAHYNFPKAALRGAEGKTKHAVSY</sequence>
<gene>
    <name evidence="1" type="ORF">NQ176_g9154</name>
</gene>
<accession>A0ACC1MQJ9</accession>
<keyword evidence="2" id="KW-1185">Reference proteome</keyword>
<reference evidence="1" key="1">
    <citation type="submission" date="2022-08" db="EMBL/GenBank/DDBJ databases">
        <title>Genome Sequence of Lecanicillium fungicola.</title>
        <authorList>
            <person name="Buettner E."/>
        </authorList>
    </citation>
    <scope>NUCLEOTIDE SEQUENCE</scope>
    <source>
        <strain evidence="1">Babe33</strain>
    </source>
</reference>
<name>A0ACC1MQJ9_9HYPO</name>